<dbReference type="InterPro" id="IPR020568">
    <property type="entry name" value="Ribosomal_Su5_D2-typ_SF"/>
</dbReference>
<dbReference type="GO" id="GO:0005737">
    <property type="term" value="C:cytoplasm"/>
    <property type="evidence" value="ECO:0007669"/>
    <property type="project" value="TreeGrafter"/>
</dbReference>
<evidence type="ECO:0000313" key="4">
    <source>
        <dbReference type="EMBL" id="PKT81902.1"/>
    </source>
</evidence>
<dbReference type="Gene3D" id="3.30.230.30">
    <property type="entry name" value="Impact, N-terminal domain"/>
    <property type="match status" value="1"/>
</dbReference>
<comment type="similarity">
    <text evidence="1">Belongs to the IMPACT family.</text>
</comment>
<dbReference type="InterPro" id="IPR001498">
    <property type="entry name" value="Impact_N"/>
</dbReference>
<evidence type="ECO:0000313" key="5">
    <source>
        <dbReference type="Proteomes" id="UP000233350"/>
    </source>
</evidence>
<evidence type="ECO:0000256" key="1">
    <source>
        <dbReference type="ARBA" id="ARBA00007665"/>
    </source>
</evidence>
<dbReference type="Proteomes" id="UP000233350">
    <property type="component" value="Unassembled WGS sequence"/>
</dbReference>
<reference evidence="4 5" key="1">
    <citation type="submission" date="2016-07" db="EMBL/GenBank/DDBJ databases">
        <title>Detection of Helicobacter winghamensis from caecal content of red fox (Vulpes vulpes).</title>
        <authorList>
            <person name="Zanoni R.G."/>
            <person name="Florio D."/>
            <person name="Caffara M."/>
            <person name="Renzi M."/>
            <person name="Parisi A."/>
            <person name="Pasquali F."/>
            <person name="Manfreda G."/>
        </authorList>
    </citation>
    <scope>NUCLEOTIDE SEQUENCE [LARGE SCALE GENOMIC DNA]</scope>
    <source>
        <strain evidence="4 5">295_13</strain>
    </source>
</reference>
<accession>A0A2N3PKG4</accession>
<dbReference type="Pfam" id="PF01205">
    <property type="entry name" value="Impact_N"/>
    <property type="match status" value="1"/>
</dbReference>
<feature type="domain" description="Impact N-terminal" evidence="2">
    <location>
        <begin position="18"/>
        <end position="122"/>
    </location>
</feature>
<dbReference type="Gene3D" id="3.30.70.240">
    <property type="match status" value="1"/>
</dbReference>
<dbReference type="SUPFAM" id="SSF54980">
    <property type="entry name" value="EF-G C-terminal domain-like"/>
    <property type="match status" value="1"/>
</dbReference>
<evidence type="ECO:0000259" key="2">
    <source>
        <dbReference type="Pfam" id="PF01205"/>
    </source>
</evidence>
<comment type="caution">
    <text evidence="4">The sequence shown here is derived from an EMBL/GenBank/DDBJ whole genome shotgun (WGS) entry which is preliminary data.</text>
</comment>
<organism evidence="4 5">
    <name type="scientific">Helicobacter winghamensis</name>
    <dbReference type="NCBI Taxonomy" id="157268"/>
    <lineage>
        <taxon>Bacteria</taxon>
        <taxon>Pseudomonadati</taxon>
        <taxon>Campylobacterota</taxon>
        <taxon>Epsilonproteobacteria</taxon>
        <taxon>Campylobacterales</taxon>
        <taxon>Helicobacteraceae</taxon>
        <taxon>Helicobacter</taxon>
    </lineage>
</organism>
<dbReference type="AlphaFoldDB" id="A0A2N3PKG4"/>
<dbReference type="EMBL" id="MBPK01000011">
    <property type="protein sequence ID" value="PKT81902.1"/>
    <property type="molecule type" value="Genomic_DNA"/>
</dbReference>
<sequence>MEDLYYPLEIVESSFEVKGSSFISYVIPKIEVESWNLKMLQKHPKAVHFVTASRFLNDKGQIEESFSDDGEPKGTSGMPTLKVLRGYGLIECGLLTIRYFGGTLLGTGGLVRAYTQGAKDAVLAAKVSGRLALYIPKENAQITIDFALFAQVEYLAKKVGIQIVKKEFLSNGVSLKVEAKAENLEKFLQKIKELQY</sequence>
<dbReference type="InterPro" id="IPR023582">
    <property type="entry name" value="Impact"/>
</dbReference>
<dbReference type="PANTHER" id="PTHR16301">
    <property type="entry name" value="IMPACT-RELATED"/>
    <property type="match status" value="1"/>
</dbReference>
<evidence type="ECO:0000259" key="3">
    <source>
        <dbReference type="Pfam" id="PF09186"/>
    </source>
</evidence>
<feature type="domain" description="UPF0029" evidence="3">
    <location>
        <begin position="142"/>
        <end position="194"/>
    </location>
</feature>
<dbReference type="SUPFAM" id="SSF54211">
    <property type="entry name" value="Ribosomal protein S5 domain 2-like"/>
    <property type="match status" value="1"/>
</dbReference>
<dbReference type="Pfam" id="PF09186">
    <property type="entry name" value="DUF1949"/>
    <property type="match status" value="1"/>
</dbReference>
<dbReference type="InterPro" id="IPR035647">
    <property type="entry name" value="EFG_III/V"/>
</dbReference>
<dbReference type="STRING" id="556267.HWAG_00741"/>
<gene>
    <name evidence="4" type="ORF">BCM31_01590</name>
</gene>
<name>A0A2N3PKG4_9HELI</name>
<dbReference type="InterPro" id="IPR036956">
    <property type="entry name" value="Impact_N_sf"/>
</dbReference>
<dbReference type="GO" id="GO:0006446">
    <property type="term" value="P:regulation of translational initiation"/>
    <property type="evidence" value="ECO:0007669"/>
    <property type="project" value="TreeGrafter"/>
</dbReference>
<dbReference type="PANTHER" id="PTHR16301:SF20">
    <property type="entry name" value="IMPACT FAMILY MEMBER YIGZ"/>
    <property type="match status" value="1"/>
</dbReference>
<dbReference type="InterPro" id="IPR015269">
    <property type="entry name" value="UPF0029_Impact_C"/>
</dbReference>
<dbReference type="RefSeq" id="WP_101313010.1">
    <property type="nucleotide sequence ID" value="NZ_CALJBS010000105.1"/>
</dbReference>
<protein>
    <recommendedName>
        <fullName evidence="6">YigZ family protein</fullName>
    </recommendedName>
</protein>
<keyword evidence="5" id="KW-1185">Reference proteome</keyword>
<evidence type="ECO:0008006" key="6">
    <source>
        <dbReference type="Google" id="ProtNLM"/>
    </source>
</evidence>
<proteinExistence type="inferred from homology"/>
<dbReference type="OrthoDB" id="9813771at2"/>